<evidence type="ECO:0000313" key="3">
    <source>
        <dbReference type="Proteomes" id="UP000276776"/>
    </source>
</evidence>
<name>A0A0N5D3C5_THECL</name>
<feature type="signal peptide" evidence="1">
    <location>
        <begin position="1"/>
        <end position="20"/>
    </location>
</feature>
<dbReference type="OrthoDB" id="5846970at2759"/>
<sequence length="151" mass="15783">MQIPLIISILFFLSFECCWAYSQCLPGGYAVALGCNTAQQCTPYTAEPVACIDGACCVENNAIASNSANSLSCTNGGKVLAAGCVRPEQCLPFTSEPVACMQGLCCTVPQKCPNGGRVVGLQCSDSQSCIPLAKGCPVVCMNELCCTIWGY</sequence>
<accession>A0A0N5D3C5</accession>
<feature type="chain" id="PRO_5043126546" evidence="1">
    <location>
        <begin position="21"/>
        <end position="151"/>
    </location>
</feature>
<dbReference type="EMBL" id="UYYF01004505">
    <property type="protein sequence ID" value="VDN04872.1"/>
    <property type="molecule type" value="Genomic_DNA"/>
</dbReference>
<evidence type="ECO:0000313" key="4">
    <source>
        <dbReference type="WBParaSite" id="TCLT_0000743001-mRNA-1"/>
    </source>
</evidence>
<dbReference type="Proteomes" id="UP000276776">
    <property type="component" value="Unassembled WGS sequence"/>
</dbReference>
<reference evidence="2 3" key="2">
    <citation type="submission" date="2018-11" db="EMBL/GenBank/DDBJ databases">
        <authorList>
            <consortium name="Pathogen Informatics"/>
        </authorList>
    </citation>
    <scope>NUCLEOTIDE SEQUENCE [LARGE SCALE GENOMIC DNA]</scope>
</reference>
<dbReference type="WBParaSite" id="TCLT_0000743001-mRNA-1">
    <property type="protein sequence ID" value="TCLT_0000743001-mRNA-1"/>
    <property type="gene ID" value="TCLT_0000743001"/>
</dbReference>
<evidence type="ECO:0000256" key="1">
    <source>
        <dbReference type="SAM" id="SignalP"/>
    </source>
</evidence>
<gene>
    <name evidence="2" type="ORF">TCLT_LOCUS7419</name>
</gene>
<protein>
    <submittedName>
        <fullName evidence="4">EB domain-containing protein</fullName>
    </submittedName>
</protein>
<keyword evidence="1" id="KW-0732">Signal</keyword>
<dbReference type="OMA" id="NELCCTI"/>
<evidence type="ECO:0000313" key="2">
    <source>
        <dbReference type="EMBL" id="VDN04872.1"/>
    </source>
</evidence>
<keyword evidence="3" id="KW-1185">Reference proteome</keyword>
<proteinExistence type="predicted"/>
<reference evidence="4" key="1">
    <citation type="submission" date="2017-02" db="UniProtKB">
        <authorList>
            <consortium name="WormBaseParasite"/>
        </authorList>
    </citation>
    <scope>IDENTIFICATION</scope>
</reference>
<organism evidence="4">
    <name type="scientific">Thelazia callipaeda</name>
    <name type="common">Oriental eyeworm</name>
    <name type="synonym">Parasitic nematode</name>
    <dbReference type="NCBI Taxonomy" id="103827"/>
    <lineage>
        <taxon>Eukaryota</taxon>
        <taxon>Metazoa</taxon>
        <taxon>Ecdysozoa</taxon>
        <taxon>Nematoda</taxon>
        <taxon>Chromadorea</taxon>
        <taxon>Rhabditida</taxon>
        <taxon>Spirurina</taxon>
        <taxon>Spiruromorpha</taxon>
        <taxon>Thelazioidea</taxon>
        <taxon>Thelaziidae</taxon>
        <taxon>Thelazia</taxon>
    </lineage>
</organism>
<dbReference type="AlphaFoldDB" id="A0A0N5D3C5"/>